<proteinExistence type="predicted"/>
<dbReference type="RefSeq" id="WP_020211734.1">
    <property type="nucleotide sequence ID" value="NZ_JRLX01000001.1"/>
</dbReference>
<accession>A0A0A2MBB2</accession>
<dbReference type="EMBL" id="JRLX01000001">
    <property type="protein sequence ID" value="KGO88698.1"/>
    <property type="molecule type" value="Genomic_DNA"/>
</dbReference>
<keyword evidence="4" id="KW-1185">Reference proteome</keyword>
<reference evidence="3 4" key="1">
    <citation type="submission" date="2013-09" db="EMBL/GenBank/DDBJ databases">
        <authorList>
            <person name="Zeng Z."/>
            <person name="Chen C."/>
        </authorList>
    </citation>
    <scope>NUCLEOTIDE SEQUENCE [LARGE SCALE GENOMIC DNA]</scope>
    <source>
        <strain evidence="3 4">WB 3.3-2</strain>
    </source>
</reference>
<feature type="signal peptide" evidence="1">
    <location>
        <begin position="1"/>
        <end position="16"/>
    </location>
</feature>
<dbReference type="Pfam" id="PF14730">
    <property type="entry name" value="DUF4468"/>
    <property type="match status" value="1"/>
</dbReference>
<evidence type="ECO:0000259" key="2">
    <source>
        <dbReference type="Pfam" id="PF14730"/>
    </source>
</evidence>
<dbReference type="Gene3D" id="3.30.530.80">
    <property type="match status" value="1"/>
</dbReference>
<gene>
    <name evidence="3" type="ORF">Q765_02025</name>
</gene>
<evidence type="ECO:0000313" key="3">
    <source>
        <dbReference type="EMBL" id="KGO88698.1"/>
    </source>
</evidence>
<name>A0A0A2MBB2_9FLAO</name>
<dbReference type="eggNOG" id="ENOG502ZY9A">
    <property type="taxonomic scope" value="Bacteria"/>
</dbReference>
<dbReference type="Proteomes" id="UP000030152">
    <property type="component" value="Unassembled WGS sequence"/>
</dbReference>
<comment type="caution">
    <text evidence="3">The sequence shown here is derived from an EMBL/GenBank/DDBJ whole genome shotgun (WGS) entry which is preliminary data.</text>
</comment>
<dbReference type="AlphaFoldDB" id="A0A0A2MBB2"/>
<protein>
    <recommendedName>
        <fullName evidence="2">DUF4468 domain-containing protein</fullName>
    </recommendedName>
</protein>
<feature type="chain" id="PRO_5001991176" description="DUF4468 domain-containing protein" evidence="1">
    <location>
        <begin position="17"/>
        <end position="184"/>
    </location>
</feature>
<keyword evidence="1" id="KW-0732">Signal</keyword>
<feature type="domain" description="DUF4468" evidence="2">
    <location>
        <begin position="42"/>
        <end position="124"/>
    </location>
</feature>
<evidence type="ECO:0000313" key="4">
    <source>
        <dbReference type="Proteomes" id="UP000030152"/>
    </source>
</evidence>
<dbReference type="InterPro" id="IPR027823">
    <property type="entry name" value="DUF4468"/>
</dbReference>
<organism evidence="3 4">
    <name type="scientific">Flavobacterium rivuli WB 3.3-2 = DSM 21788</name>
    <dbReference type="NCBI Taxonomy" id="1121895"/>
    <lineage>
        <taxon>Bacteria</taxon>
        <taxon>Pseudomonadati</taxon>
        <taxon>Bacteroidota</taxon>
        <taxon>Flavobacteriia</taxon>
        <taxon>Flavobacteriales</taxon>
        <taxon>Flavobacteriaceae</taxon>
        <taxon>Flavobacterium</taxon>
    </lineage>
</organism>
<evidence type="ECO:0000256" key="1">
    <source>
        <dbReference type="SAM" id="SignalP"/>
    </source>
</evidence>
<dbReference type="OrthoDB" id="9995746at2"/>
<sequence length="184" mass="21178">MKTLLLFLLTCTATFAQDFVIIPAGLVSKQDETKNYFIAYFDGVPADTLYSHANKYIQETYNSGIASVMDSAEKGSLLSFVSNDTFISKSKRNKSKEEFTYYATFTTTTEFKDNRVKVTYSKIEIYYTDVNNEKHVMPFPSFWDDKGKLIEPQAKKIVETHFNAFTRLLIKAIRKGNYKPSTDW</sequence>